<name>A0A9W9M9D9_9EURO</name>
<keyword evidence="2" id="KW-1133">Transmembrane helix</keyword>
<feature type="region of interest" description="Disordered" evidence="1">
    <location>
        <begin position="100"/>
        <end position="128"/>
    </location>
</feature>
<dbReference type="GeneID" id="83182482"/>
<evidence type="ECO:0000313" key="4">
    <source>
        <dbReference type="Proteomes" id="UP001150904"/>
    </source>
</evidence>
<feature type="transmembrane region" description="Helical" evidence="2">
    <location>
        <begin position="131"/>
        <end position="155"/>
    </location>
</feature>
<proteinExistence type="predicted"/>
<reference evidence="3" key="2">
    <citation type="journal article" date="2023" name="IMA Fungus">
        <title>Comparative genomic study of the Penicillium genus elucidates a diverse pangenome and 15 lateral gene transfer events.</title>
        <authorList>
            <person name="Petersen C."/>
            <person name="Sorensen T."/>
            <person name="Nielsen M.R."/>
            <person name="Sondergaard T.E."/>
            <person name="Sorensen J.L."/>
            <person name="Fitzpatrick D.A."/>
            <person name="Frisvad J.C."/>
            <person name="Nielsen K.L."/>
        </authorList>
    </citation>
    <scope>NUCLEOTIDE SEQUENCE</scope>
    <source>
        <strain evidence="3">IBT 15544</strain>
    </source>
</reference>
<accession>A0A9W9M9D9</accession>
<comment type="caution">
    <text evidence="3">The sequence shown here is derived from an EMBL/GenBank/DDBJ whole genome shotgun (WGS) entry which is preliminary data.</text>
</comment>
<dbReference type="RefSeq" id="XP_058305169.1">
    <property type="nucleotide sequence ID" value="XM_058455181.1"/>
</dbReference>
<evidence type="ECO:0000256" key="1">
    <source>
        <dbReference type="SAM" id="MobiDB-lite"/>
    </source>
</evidence>
<keyword evidence="2" id="KW-0472">Membrane</keyword>
<evidence type="ECO:0000313" key="3">
    <source>
        <dbReference type="EMBL" id="KAJ5194681.1"/>
    </source>
</evidence>
<feature type="compositionally biased region" description="Low complexity" evidence="1">
    <location>
        <begin position="108"/>
        <end position="128"/>
    </location>
</feature>
<keyword evidence="4" id="KW-1185">Reference proteome</keyword>
<gene>
    <name evidence="3" type="ORF">N7498_008119</name>
</gene>
<dbReference type="EMBL" id="JAPQKR010000015">
    <property type="protein sequence ID" value="KAJ5194681.1"/>
    <property type="molecule type" value="Genomic_DNA"/>
</dbReference>
<evidence type="ECO:0000256" key="2">
    <source>
        <dbReference type="SAM" id="Phobius"/>
    </source>
</evidence>
<sequence length="215" mass="21634">MSNGICGNGNGDGYYSADCTDPTLQDPACQNHCGGLVGSQITYNSTSGLWACCTYNGGTPDCSEPSDELFAAPGPSSLKTVLHLPTTGSVTYSTPTATATSIGNAHTSSASSSASPSSPSSSPSSSIGPGAAAGIGVGAGAGLILIAAVVAFVIFKRRRPMKTDTAMSADAGFHQSLEPHELDNKSMMPEMDNGLALSELPSNSLRGPGSHPYVS</sequence>
<organism evidence="3 4">
    <name type="scientific">Penicillium cinerascens</name>
    <dbReference type="NCBI Taxonomy" id="70096"/>
    <lineage>
        <taxon>Eukaryota</taxon>
        <taxon>Fungi</taxon>
        <taxon>Dikarya</taxon>
        <taxon>Ascomycota</taxon>
        <taxon>Pezizomycotina</taxon>
        <taxon>Eurotiomycetes</taxon>
        <taxon>Eurotiomycetidae</taxon>
        <taxon>Eurotiales</taxon>
        <taxon>Aspergillaceae</taxon>
        <taxon>Penicillium</taxon>
    </lineage>
</organism>
<feature type="region of interest" description="Disordered" evidence="1">
    <location>
        <begin position="194"/>
        <end position="215"/>
    </location>
</feature>
<dbReference type="OrthoDB" id="5215637at2759"/>
<keyword evidence="2" id="KW-0812">Transmembrane</keyword>
<dbReference type="Proteomes" id="UP001150904">
    <property type="component" value="Unassembled WGS sequence"/>
</dbReference>
<protein>
    <submittedName>
        <fullName evidence="3">Uncharacterized protein</fullName>
    </submittedName>
</protein>
<dbReference type="AlphaFoldDB" id="A0A9W9M9D9"/>
<reference evidence="3" key="1">
    <citation type="submission" date="2022-12" db="EMBL/GenBank/DDBJ databases">
        <authorList>
            <person name="Petersen C."/>
        </authorList>
    </citation>
    <scope>NUCLEOTIDE SEQUENCE</scope>
    <source>
        <strain evidence="3">IBT 15544</strain>
    </source>
</reference>